<evidence type="ECO:0000256" key="2">
    <source>
        <dbReference type="SAM" id="Coils"/>
    </source>
</evidence>
<comment type="caution">
    <text evidence="4">The sequence shown here is derived from an EMBL/GenBank/DDBJ whole genome shotgun (WGS) entry which is preliminary data.</text>
</comment>
<keyword evidence="2" id="KW-0175">Coiled coil</keyword>
<dbReference type="EMBL" id="JAUZQE010000001">
    <property type="protein sequence ID" value="MDR4124545.1"/>
    <property type="molecule type" value="Genomic_DNA"/>
</dbReference>
<sequence length="388" mass="43062">MVNAAVPSYLGTDFSTASPGQRFGVYLPVWDSEFRVTPSGKNDALKFACRINPNDSQIMHALRLRQQYLHAAAVGDTDGLLVDARAVAPFTTGLGNEHPLENGFAFLDPYGLPYLPGSGVKGVLRQAATELASGEWGATHGWDADLIGLLFGFGDTDDTAQRGALVFWDVIPQIAGNLRVEIMTPHQAHYYQGDESPHDCGKITPIKFLTVPPGSEFTFHVQIRHSMLQHSPDLLENDKWKSLVMAAFEHAFTWLGFGAKTAVGYGAMKEDPQKRAAREEFLKKKQEAEREARERAERERQIASMGPVERAIAECLDARVDKNQPEINALIAALKAGKWANEIAVGVAKTLKERLIAEDKWREFSNKKKPEKDTVYQNTLFIKTLLNE</sequence>
<accession>A0ABU1D2C0</accession>
<evidence type="ECO:0000259" key="3">
    <source>
        <dbReference type="Pfam" id="PF03787"/>
    </source>
</evidence>
<protein>
    <submittedName>
        <fullName evidence="4">Type III-B CRISPR module RAMP protein Cmr6</fullName>
    </submittedName>
</protein>
<dbReference type="InterPro" id="IPR005537">
    <property type="entry name" value="RAMP_III_fam"/>
</dbReference>
<evidence type="ECO:0000313" key="5">
    <source>
        <dbReference type="Proteomes" id="UP001232156"/>
    </source>
</evidence>
<feature type="coiled-coil region" evidence="2">
    <location>
        <begin position="274"/>
        <end position="302"/>
    </location>
</feature>
<dbReference type="PANTHER" id="PTHR39965:SF1">
    <property type="entry name" value="CRISPR SYSTEM CMR SUBUNIT CMR6"/>
    <property type="match status" value="1"/>
</dbReference>
<name>A0ABU1D2C0_9BURK</name>
<dbReference type="PANTHER" id="PTHR39965">
    <property type="entry name" value="CRISPR SYSTEM CMR SUBUNIT CMR6"/>
    <property type="match status" value="1"/>
</dbReference>
<dbReference type="Proteomes" id="UP001232156">
    <property type="component" value="Unassembled WGS sequence"/>
</dbReference>
<dbReference type="RefSeq" id="WP_347286204.1">
    <property type="nucleotide sequence ID" value="NZ_JAUZQE010000001.1"/>
</dbReference>
<keyword evidence="1" id="KW-0051">Antiviral defense</keyword>
<dbReference type="InterPro" id="IPR010172">
    <property type="entry name" value="CRISPR-assoc_prot_TM1791"/>
</dbReference>
<evidence type="ECO:0000256" key="1">
    <source>
        <dbReference type="ARBA" id="ARBA00023118"/>
    </source>
</evidence>
<feature type="domain" description="CRISPR type III-associated protein" evidence="3">
    <location>
        <begin position="85"/>
        <end position="269"/>
    </location>
</feature>
<dbReference type="NCBIfam" id="TIGR01898">
    <property type="entry name" value="cas_TM1791_cmr6"/>
    <property type="match status" value="1"/>
</dbReference>
<organism evidence="4 5">
    <name type="scientific">Yanghanlia caeni</name>
    <dbReference type="NCBI Taxonomy" id="3064283"/>
    <lineage>
        <taxon>Bacteria</taxon>
        <taxon>Pseudomonadati</taxon>
        <taxon>Pseudomonadota</taxon>
        <taxon>Betaproteobacteria</taxon>
        <taxon>Burkholderiales</taxon>
        <taxon>Alcaligenaceae</taxon>
        <taxon>Yanghanlia</taxon>
    </lineage>
</organism>
<dbReference type="Pfam" id="PF03787">
    <property type="entry name" value="RAMPs"/>
    <property type="match status" value="1"/>
</dbReference>
<keyword evidence="5" id="KW-1185">Reference proteome</keyword>
<reference evidence="4 5" key="1">
    <citation type="submission" date="2023-08" db="EMBL/GenBank/DDBJ databases">
        <title>Alcaligenaceae gen. nov., a novel taxon isolated from the sludge of Yixing Pesticide Factory.</title>
        <authorList>
            <person name="Ruan L."/>
        </authorList>
    </citation>
    <scope>NUCLEOTIDE SEQUENCE [LARGE SCALE GENOMIC DNA]</scope>
    <source>
        <strain evidence="4 5">LG-2</strain>
    </source>
</reference>
<proteinExistence type="predicted"/>
<evidence type="ECO:0000313" key="4">
    <source>
        <dbReference type="EMBL" id="MDR4124545.1"/>
    </source>
</evidence>
<gene>
    <name evidence="4" type="primary">cmr6</name>
    <name evidence="4" type="ORF">Q8947_00915</name>
</gene>